<dbReference type="AlphaFoldDB" id="A0A1J7IFC1"/>
<keyword evidence="1" id="KW-0812">Transmembrane</keyword>
<keyword evidence="1" id="KW-0472">Membrane</keyword>
<evidence type="ECO:0000256" key="1">
    <source>
        <dbReference type="SAM" id="Phobius"/>
    </source>
</evidence>
<keyword evidence="3" id="KW-1185">Reference proteome</keyword>
<reference evidence="2 3" key="1">
    <citation type="submission" date="2016-10" db="EMBL/GenBank/DDBJ databases">
        <title>Draft genome sequence of Coniochaeta ligniaria NRRL30616, a lignocellulolytic fungus for bioabatement of inhibitors in plant biomass hydrolysates.</title>
        <authorList>
            <consortium name="DOE Joint Genome Institute"/>
            <person name="Jimenez D.J."/>
            <person name="Hector R.E."/>
            <person name="Riley R."/>
            <person name="Sun H."/>
            <person name="Grigoriev I.V."/>
            <person name="Van Elsas J.D."/>
            <person name="Nichols N.N."/>
        </authorList>
    </citation>
    <scope>NUCLEOTIDE SEQUENCE [LARGE SCALE GENOMIC DNA]</scope>
    <source>
        <strain evidence="2 3">NRRL 30616</strain>
    </source>
</reference>
<dbReference type="EMBL" id="KV875101">
    <property type="protein sequence ID" value="OIW25971.1"/>
    <property type="molecule type" value="Genomic_DNA"/>
</dbReference>
<proteinExistence type="predicted"/>
<keyword evidence="1" id="KW-1133">Transmembrane helix</keyword>
<sequence>MRLIQPSAGHRAKHFALPPVPVAIASVIVFIARTRVPENQQHTYSSPLRCTVWSTGLSTVSIVPPFIPATGSVPSAADESRHWQE</sequence>
<organism evidence="2 3">
    <name type="scientific">Coniochaeta ligniaria NRRL 30616</name>
    <dbReference type="NCBI Taxonomy" id="1408157"/>
    <lineage>
        <taxon>Eukaryota</taxon>
        <taxon>Fungi</taxon>
        <taxon>Dikarya</taxon>
        <taxon>Ascomycota</taxon>
        <taxon>Pezizomycotina</taxon>
        <taxon>Sordariomycetes</taxon>
        <taxon>Sordariomycetidae</taxon>
        <taxon>Coniochaetales</taxon>
        <taxon>Coniochaetaceae</taxon>
        <taxon>Coniochaeta</taxon>
    </lineage>
</organism>
<protein>
    <submittedName>
        <fullName evidence="2">Uncharacterized protein</fullName>
    </submittedName>
</protein>
<dbReference type="Proteomes" id="UP000182658">
    <property type="component" value="Unassembled WGS sequence"/>
</dbReference>
<dbReference type="InParanoid" id="A0A1J7IFC1"/>
<gene>
    <name evidence="2" type="ORF">CONLIGDRAFT_513944</name>
</gene>
<evidence type="ECO:0000313" key="2">
    <source>
        <dbReference type="EMBL" id="OIW25971.1"/>
    </source>
</evidence>
<feature type="transmembrane region" description="Helical" evidence="1">
    <location>
        <begin position="12"/>
        <end position="32"/>
    </location>
</feature>
<evidence type="ECO:0000313" key="3">
    <source>
        <dbReference type="Proteomes" id="UP000182658"/>
    </source>
</evidence>
<name>A0A1J7IFC1_9PEZI</name>
<accession>A0A1J7IFC1</accession>